<dbReference type="EMBL" id="CP026093">
    <property type="protein sequence ID" value="AYB58073.1"/>
    <property type="molecule type" value="Genomic_DNA"/>
</dbReference>
<sequence length="185" mass="19906">MRPKEITMPFIDVMHTYFRGEKIEALFFIATTGLALVIFGITALKVERGGYAWGVGIPSILFGLVLIGVGAGVGLRTDKQVAELERSFQRSPAALVQGELPRMEKVNATFRTTYYVLGLVSALGLFIHYLGGPGWGRGLGSTLILLGAIGLLIDGFAQRRAEPYMAALIQLDAGQQHANTSAGRP</sequence>
<reference evidence="1" key="1">
    <citation type="submission" date="2018-01" db="EMBL/GenBank/DDBJ databases">
        <title>Complete Genome Sequence of three strains from Ralstonia solanacearum ecotype Moko sequevar IIA-53 from Brazil.</title>
        <authorList>
            <person name="Silva J.R."/>
            <person name="Albuquerque G.M.R."/>
            <person name="Pais A.K.L."/>
            <person name="Silva A.M.F."/>
            <person name="Boiteux M.E.N.F."/>
            <person name="Souza E.B."/>
            <person name="Mariano R.L.R."/>
        </authorList>
    </citation>
    <scope>NUCLEOTIDE SEQUENCE [LARGE SCALE GENOMIC DNA]</scope>
    <source>
        <strain evidence="1">SFC</strain>
        <plasmid evidence="1">unnamed</plasmid>
    </source>
</reference>
<keyword evidence="1" id="KW-0614">Plasmid</keyword>
<protein>
    <submittedName>
        <fullName evidence="1">Uncharacterized protein</fullName>
    </submittedName>
</protein>
<accession>A0A5H2PR74</accession>
<gene>
    <name evidence="1" type="ORF">C2L97_18875</name>
</gene>
<proteinExistence type="predicted"/>
<evidence type="ECO:0000313" key="1">
    <source>
        <dbReference type="EMBL" id="AYB58073.1"/>
    </source>
</evidence>
<geneLocation type="plasmid" evidence="1">
    <name>unnamed</name>
</geneLocation>
<organism evidence="1">
    <name type="scientific">Ralstonia solanacearum</name>
    <name type="common">Pseudomonas solanacearum</name>
    <dbReference type="NCBI Taxonomy" id="305"/>
    <lineage>
        <taxon>Bacteria</taxon>
        <taxon>Pseudomonadati</taxon>
        <taxon>Pseudomonadota</taxon>
        <taxon>Betaproteobacteria</taxon>
        <taxon>Burkholderiales</taxon>
        <taxon>Burkholderiaceae</taxon>
        <taxon>Ralstonia</taxon>
        <taxon>Ralstonia solanacearum species complex</taxon>
    </lineage>
</organism>
<name>A0A5H2PR74_RALSL</name>
<dbReference type="AlphaFoldDB" id="A0A5H2PR74"/>